<dbReference type="EMBL" id="KQ964780">
    <property type="protein sequence ID" value="KXN66014.1"/>
    <property type="molecule type" value="Genomic_DNA"/>
</dbReference>
<name>A0A137NTR4_CONC2</name>
<proteinExistence type="predicted"/>
<dbReference type="Proteomes" id="UP000070444">
    <property type="component" value="Unassembled WGS sequence"/>
</dbReference>
<keyword evidence="2" id="KW-1185">Reference proteome</keyword>
<reference evidence="1 2" key="1">
    <citation type="journal article" date="2015" name="Genome Biol. Evol.">
        <title>Phylogenomic analyses indicate that early fungi evolved digesting cell walls of algal ancestors of land plants.</title>
        <authorList>
            <person name="Chang Y."/>
            <person name="Wang S."/>
            <person name="Sekimoto S."/>
            <person name="Aerts A.L."/>
            <person name="Choi C."/>
            <person name="Clum A."/>
            <person name="LaButti K.M."/>
            <person name="Lindquist E.A."/>
            <person name="Yee Ngan C."/>
            <person name="Ohm R.A."/>
            <person name="Salamov A.A."/>
            <person name="Grigoriev I.V."/>
            <person name="Spatafora J.W."/>
            <person name="Berbee M.L."/>
        </authorList>
    </citation>
    <scope>NUCLEOTIDE SEQUENCE [LARGE SCALE GENOMIC DNA]</scope>
    <source>
        <strain evidence="1 2">NRRL 28638</strain>
    </source>
</reference>
<dbReference type="STRING" id="796925.A0A137NTR4"/>
<dbReference type="AlphaFoldDB" id="A0A137NTR4"/>
<organism evidence="1 2">
    <name type="scientific">Conidiobolus coronatus (strain ATCC 28846 / CBS 209.66 / NRRL 28638)</name>
    <name type="common">Delacroixia coronata</name>
    <dbReference type="NCBI Taxonomy" id="796925"/>
    <lineage>
        <taxon>Eukaryota</taxon>
        <taxon>Fungi</taxon>
        <taxon>Fungi incertae sedis</taxon>
        <taxon>Zoopagomycota</taxon>
        <taxon>Entomophthoromycotina</taxon>
        <taxon>Entomophthoromycetes</taxon>
        <taxon>Entomophthorales</taxon>
        <taxon>Ancylistaceae</taxon>
        <taxon>Conidiobolus</taxon>
    </lineage>
</organism>
<evidence type="ECO:0000313" key="2">
    <source>
        <dbReference type="Proteomes" id="UP000070444"/>
    </source>
</evidence>
<gene>
    <name evidence="1" type="ORF">CONCODRAFT_134078</name>
</gene>
<accession>A0A137NTR4</accession>
<sequence length="74" mass="8830">MIEKISGSEQLKADYERLKFEQSRATELSGYNFNKKRGMASEIRNFKDQEEEARKYNGLRDQMVNYLYDYSLTC</sequence>
<dbReference type="OrthoDB" id="5575062at2759"/>
<protein>
    <submittedName>
        <fullName evidence="1">Uncharacterized protein</fullName>
    </submittedName>
</protein>
<evidence type="ECO:0000313" key="1">
    <source>
        <dbReference type="EMBL" id="KXN66014.1"/>
    </source>
</evidence>